<evidence type="ECO:0000313" key="3">
    <source>
        <dbReference type="Proteomes" id="UP000693946"/>
    </source>
</evidence>
<keyword evidence="1" id="KW-0472">Membrane</keyword>
<feature type="transmembrane region" description="Helical" evidence="1">
    <location>
        <begin position="89"/>
        <end position="111"/>
    </location>
</feature>
<keyword evidence="3" id="KW-1185">Reference proteome</keyword>
<comment type="caution">
    <text evidence="2">The sequence shown here is derived from an EMBL/GenBank/DDBJ whole genome shotgun (WGS) entry which is preliminary data.</text>
</comment>
<feature type="transmembrane region" description="Helical" evidence="1">
    <location>
        <begin position="21"/>
        <end position="42"/>
    </location>
</feature>
<keyword evidence="1" id="KW-1133">Transmembrane helix</keyword>
<accession>A0AAV6S2J0</accession>
<proteinExistence type="predicted"/>
<evidence type="ECO:0000256" key="1">
    <source>
        <dbReference type="SAM" id="Phobius"/>
    </source>
</evidence>
<evidence type="ECO:0000313" key="2">
    <source>
        <dbReference type="EMBL" id="KAG7511589.1"/>
    </source>
</evidence>
<protein>
    <submittedName>
        <fullName evidence="2">Uncharacterized protein</fullName>
    </submittedName>
</protein>
<dbReference type="Proteomes" id="UP000693946">
    <property type="component" value="Linkage Group LG15"/>
</dbReference>
<dbReference type="AlphaFoldDB" id="A0AAV6S2J0"/>
<organism evidence="2 3">
    <name type="scientific">Solea senegalensis</name>
    <name type="common">Senegalese sole</name>
    <dbReference type="NCBI Taxonomy" id="28829"/>
    <lineage>
        <taxon>Eukaryota</taxon>
        <taxon>Metazoa</taxon>
        <taxon>Chordata</taxon>
        <taxon>Craniata</taxon>
        <taxon>Vertebrata</taxon>
        <taxon>Euteleostomi</taxon>
        <taxon>Actinopterygii</taxon>
        <taxon>Neopterygii</taxon>
        <taxon>Teleostei</taxon>
        <taxon>Neoteleostei</taxon>
        <taxon>Acanthomorphata</taxon>
        <taxon>Carangaria</taxon>
        <taxon>Pleuronectiformes</taxon>
        <taxon>Pleuronectoidei</taxon>
        <taxon>Soleidae</taxon>
        <taxon>Solea</taxon>
    </lineage>
</organism>
<name>A0AAV6S2J0_SOLSE</name>
<keyword evidence="1" id="KW-0812">Transmembrane</keyword>
<reference evidence="2 3" key="1">
    <citation type="journal article" date="2021" name="Sci. Rep.">
        <title>Chromosome anchoring in Senegalese sole (Solea senegalensis) reveals sex-associated markers and genome rearrangements in flatfish.</title>
        <authorList>
            <person name="Guerrero-Cozar I."/>
            <person name="Gomez-Garrido J."/>
            <person name="Berbel C."/>
            <person name="Martinez-Blanch J.F."/>
            <person name="Alioto T."/>
            <person name="Claros M.G."/>
            <person name="Gagnaire P.A."/>
            <person name="Manchado M."/>
        </authorList>
    </citation>
    <scope>NUCLEOTIDE SEQUENCE [LARGE SCALE GENOMIC DNA]</scope>
    <source>
        <strain evidence="2">Sse05_10M</strain>
    </source>
</reference>
<dbReference type="EMBL" id="JAGKHQ010000007">
    <property type="protein sequence ID" value="KAG7511589.1"/>
    <property type="molecule type" value="Genomic_DNA"/>
</dbReference>
<sequence>MAPAGFKTKRLGPARASPEHLAWSRSATPAGLVMFSVFPLTIRQEPFSNLTRGLQAGDDHGASPAPDGSTLLRATSNNMELLWRTQSSWLKIFSFITLGVFEFMCVCVFFSEEFQRKRRLKTDKLGSGAGLRNGFTTGLSRWLSPRSPIPTGSGETT</sequence>
<gene>
    <name evidence="2" type="ORF">JOB18_004701</name>
</gene>